<evidence type="ECO:0000313" key="2">
    <source>
        <dbReference type="EMBL" id="CAF9926128.1"/>
    </source>
</evidence>
<gene>
    <name evidence="2" type="ORF">IMSHALPRED_006862</name>
</gene>
<dbReference type="AlphaFoldDB" id="A0A8H3FQQ1"/>
<keyword evidence="3" id="KW-1185">Reference proteome</keyword>
<sequence length="198" mass="21263">MASVLIAGGILTYETIKKSRAKRAQKKATDSTRFSELERDNAARIAQRQAHTCFCQTSDWQGGECDVHGYVPAAGEQGGPPAPGYTEVDDDAGAGGVGAVGEGGRMTSAPAYEDATTTTTAAEGGFRAPPREMYPDYRYRRGEEDGALAEKRGAPRAMSKDEVRRINEERRKRMKAGGFTNWVLRRKGGSGGGDAVVR</sequence>
<evidence type="ECO:0000256" key="1">
    <source>
        <dbReference type="SAM" id="MobiDB-lite"/>
    </source>
</evidence>
<reference evidence="2" key="1">
    <citation type="submission" date="2021-03" db="EMBL/GenBank/DDBJ databases">
        <authorList>
            <person name="Tagirdzhanova G."/>
        </authorList>
    </citation>
    <scope>NUCLEOTIDE SEQUENCE</scope>
</reference>
<feature type="region of interest" description="Disordered" evidence="1">
    <location>
        <begin position="115"/>
        <end position="163"/>
    </location>
</feature>
<dbReference type="Proteomes" id="UP000664534">
    <property type="component" value="Unassembled WGS sequence"/>
</dbReference>
<comment type="caution">
    <text evidence="2">The sequence shown here is derived from an EMBL/GenBank/DDBJ whole genome shotgun (WGS) entry which is preliminary data.</text>
</comment>
<protein>
    <submittedName>
        <fullName evidence="2">Uncharacterized protein</fullName>
    </submittedName>
</protein>
<proteinExistence type="predicted"/>
<feature type="compositionally biased region" description="Basic and acidic residues" evidence="1">
    <location>
        <begin position="129"/>
        <end position="163"/>
    </location>
</feature>
<dbReference type="OrthoDB" id="5410261at2759"/>
<name>A0A8H3FQQ1_9LECA</name>
<dbReference type="EMBL" id="CAJPDT010000042">
    <property type="protein sequence ID" value="CAF9926128.1"/>
    <property type="molecule type" value="Genomic_DNA"/>
</dbReference>
<organism evidence="2 3">
    <name type="scientific">Imshaugia aleurites</name>
    <dbReference type="NCBI Taxonomy" id="172621"/>
    <lineage>
        <taxon>Eukaryota</taxon>
        <taxon>Fungi</taxon>
        <taxon>Dikarya</taxon>
        <taxon>Ascomycota</taxon>
        <taxon>Pezizomycotina</taxon>
        <taxon>Lecanoromycetes</taxon>
        <taxon>OSLEUM clade</taxon>
        <taxon>Lecanoromycetidae</taxon>
        <taxon>Lecanorales</taxon>
        <taxon>Lecanorineae</taxon>
        <taxon>Parmeliaceae</taxon>
        <taxon>Imshaugia</taxon>
    </lineage>
</organism>
<evidence type="ECO:0000313" key="3">
    <source>
        <dbReference type="Proteomes" id="UP000664534"/>
    </source>
</evidence>
<accession>A0A8H3FQQ1</accession>